<evidence type="ECO:0000313" key="2">
    <source>
        <dbReference type="EMBL" id="GAA2939589.1"/>
    </source>
</evidence>
<evidence type="ECO:0000313" key="3">
    <source>
        <dbReference type="Proteomes" id="UP001500403"/>
    </source>
</evidence>
<gene>
    <name evidence="2" type="ORF">GCM10010446_26210</name>
</gene>
<accession>A0ABN3X675</accession>
<comment type="caution">
    <text evidence="2">The sequence shown here is derived from an EMBL/GenBank/DDBJ whole genome shotgun (WGS) entry which is preliminary data.</text>
</comment>
<feature type="domain" description="PHA accumulation regulator DNA-binding N-terminal" evidence="1">
    <location>
        <begin position="27"/>
        <end position="73"/>
    </location>
</feature>
<reference evidence="2 3" key="1">
    <citation type="journal article" date="2019" name="Int. J. Syst. Evol. Microbiol.">
        <title>The Global Catalogue of Microorganisms (GCM) 10K type strain sequencing project: providing services to taxonomists for standard genome sequencing and annotation.</title>
        <authorList>
            <consortium name="The Broad Institute Genomics Platform"/>
            <consortium name="The Broad Institute Genome Sequencing Center for Infectious Disease"/>
            <person name="Wu L."/>
            <person name="Ma J."/>
        </authorList>
    </citation>
    <scope>NUCLEOTIDE SEQUENCE [LARGE SCALE GENOMIC DNA]</scope>
    <source>
        <strain evidence="2 3">JCM 9088</strain>
    </source>
</reference>
<dbReference type="Pfam" id="PF07879">
    <property type="entry name" value="PHB_acc_N"/>
    <property type="match status" value="1"/>
</dbReference>
<keyword evidence="3" id="KW-1185">Reference proteome</keyword>
<dbReference type="RefSeq" id="WP_344494631.1">
    <property type="nucleotide sequence ID" value="NZ_BAAAUD010000026.1"/>
</dbReference>
<evidence type="ECO:0000259" key="1">
    <source>
        <dbReference type="Pfam" id="PF07879"/>
    </source>
</evidence>
<name>A0ABN3X675_9ACTN</name>
<dbReference type="InterPro" id="IPR012909">
    <property type="entry name" value="PHA_DNA-bd_N"/>
</dbReference>
<dbReference type="EMBL" id="BAAAUD010000026">
    <property type="protein sequence ID" value="GAA2939589.1"/>
    <property type="molecule type" value="Genomic_DNA"/>
</dbReference>
<organism evidence="2 3">
    <name type="scientific">Streptomyces enissocaesilis</name>
    <dbReference type="NCBI Taxonomy" id="332589"/>
    <lineage>
        <taxon>Bacteria</taxon>
        <taxon>Bacillati</taxon>
        <taxon>Actinomycetota</taxon>
        <taxon>Actinomycetes</taxon>
        <taxon>Kitasatosporales</taxon>
        <taxon>Streptomycetaceae</taxon>
        <taxon>Streptomyces</taxon>
        <taxon>Streptomyces rochei group</taxon>
    </lineage>
</organism>
<proteinExistence type="predicted"/>
<dbReference type="Proteomes" id="UP001500403">
    <property type="component" value="Unassembled WGS sequence"/>
</dbReference>
<protein>
    <recommendedName>
        <fullName evidence="1">PHA accumulation regulator DNA-binding N-terminal domain-containing protein</fullName>
    </recommendedName>
</protein>
<sequence length="101" mass="10667">MMLPGQEPASTGARRERVLYRQSGGELYDDWEHRTVCLGELSQEVRAGHLFRAYDQATGSDCTYEVLGAVITRAMTAPAAALAAGLSGTGPQTVTGLSPAP</sequence>